<dbReference type="EMBL" id="MU006702">
    <property type="protein sequence ID" value="KAF2632737.1"/>
    <property type="molecule type" value="Genomic_DNA"/>
</dbReference>
<comment type="caution">
    <text evidence="1">The sequence shown here is derived from an EMBL/GenBank/DDBJ whole genome shotgun (WGS) entry which is preliminary data.</text>
</comment>
<name>A0ACB6SI21_9PLEO</name>
<accession>A0ACB6SI21</accession>
<dbReference type="Proteomes" id="UP000799754">
    <property type="component" value="Unassembled WGS sequence"/>
</dbReference>
<gene>
    <name evidence="1" type="ORF">BU25DRAFT_453924</name>
</gene>
<evidence type="ECO:0000313" key="2">
    <source>
        <dbReference type="Proteomes" id="UP000799754"/>
    </source>
</evidence>
<organism evidence="1 2">
    <name type="scientific">Macroventuria anomochaeta</name>
    <dbReference type="NCBI Taxonomy" id="301207"/>
    <lineage>
        <taxon>Eukaryota</taxon>
        <taxon>Fungi</taxon>
        <taxon>Dikarya</taxon>
        <taxon>Ascomycota</taxon>
        <taxon>Pezizomycotina</taxon>
        <taxon>Dothideomycetes</taxon>
        <taxon>Pleosporomycetidae</taxon>
        <taxon>Pleosporales</taxon>
        <taxon>Pleosporineae</taxon>
        <taxon>Didymellaceae</taxon>
        <taxon>Macroventuria</taxon>
    </lineage>
</organism>
<evidence type="ECO:0000313" key="1">
    <source>
        <dbReference type="EMBL" id="KAF2632737.1"/>
    </source>
</evidence>
<proteinExistence type="predicted"/>
<keyword evidence="2" id="KW-1185">Reference proteome</keyword>
<sequence length="229" mass="28226">MSAFTYHHTRTRSRSRERTSPPPLPRRTSFKRQRLFLSDDEDDGYDDYPYAGNHRPSRALVRRDQPSQLERWNIWSDSRAEERCDSGNEESERERRRRHRRVSFADEHNEDEERGFRLRIARLTSERPRHLSPPPRRYQTESDDERARAHVWSAELLHRRERCVSEDYEARERARSRLTERRRRERSWGGDDEDEEIEREFDGERVVRWRRIKRTRTDEWRPLAGWRRV</sequence>
<reference evidence="1" key="1">
    <citation type="journal article" date="2020" name="Stud. Mycol.">
        <title>101 Dothideomycetes genomes: a test case for predicting lifestyles and emergence of pathogens.</title>
        <authorList>
            <person name="Haridas S."/>
            <person name="Albert R."/>
            <person name="Binder M."/>
            <person name="Bloem J."/>
            <person name="Labutti K."/>
            <person name="Salamov A."/>
            <person name="Andreopoulos B."/>
            <person name="Baker S."/>
            <person name="Barry K."/>
            <person name="Bills G."/>
            <person name="Bluhm B."/>
            <person name="Cannon C."/>
            <person name="Castanera R."/>
            <person name="Culley D."/>
            <person name="Daum C."/>
            <person name="Ezra D."/>
            <person name="Gonzalez J."/>
            <person name="Henrissat B."/>
            <person name="Kuo A."/>
            <person name="Liang C."/>
            <person name="Lipzen A."/>
            <person name="Lutzoni F."/>
            <person name="Magnuson J."/>
            <person name="Mondo S."/>
            <person name="Nolan M."/>
            <person name="Ohm R."/>
            <person name="Pangilinan J."/>
            <person name="Park H.-J."/>
            <person name="Ramirez L."/>
            <person name="Alfaro M."/>
            <person name="Sun H."/>
            <person name="Tritt A."/>
            <person name="Yoshinaga Y."/>
            <person name="Zwiers L.-H."/>
            <person name="Turgeon B."/>
            <person name="Goodwin S."/>
            <person name="Spatafora J."/>
            <person name="Crous P."/>
            <person name="Grigoriev I."/>
        </authorList>
    </citation>
    <scope>NUCLEOTIDE SEQUENCE</scope>
    <source>
        <strain evidence="1">CBS 525.71</strain>
    </source>
</reference>
<protein>
    <submittedName>
        <fullName evidence="1">Uncharacterized protein</fullName>
    </submittedName>
</protein>